<evidence type="ECO:0000313" key="3">
    <source>
        <dbReference type="Proteomes" id="UP001177744"/>
    </source>
</evidence>
<dbReference type="EMBL" id="JAULJE010000004">
    <property type="protein sequence ID" value="KAK1344361.1"/>
    <property type="molecule type" value="Genomic_DNA"/>
</dbReference>
<evidence type="ECO:0000256" key="1">
    <source>
        <dbReference type="SAM" id="MobiDB-lite"/>
    </source>
</evidence>
<protein>
    <submittedName>
        <fullName evidence="2">Uncharacterized protein</fullName>
    </submittedName>
</protein>
<feature type="region of interest" description="Disordered" evidence="1">
    <location>
        <begin position="1"/>
        <end position="136"/>
    </location>
</feature>
<reference evidence="2" key="1">
    <citation type="submission" date="2023-06" db="EMBL/GenBank/DDBJ databases">
        <title>Reference genome for the Northern bat (Eptesicus nilssonii), a most northern bat species.</title>
        <authorList>
            <person name="Laine V.N."/>
            <person name="Pulliainen A.T."/>
            <person name="Lilley T.M."/>
        </authorList>
    </citation>
    <scope>NUCLEOTIDE SEQUENCE</scope>
    <source>
        <strain evidence="2">BLF_Eptnil</strain>
        <tissue evidence="2">Kidney</tissue>
    </source>
</reference>
<gene>
    <name evidence="2" type="ORF">QTO34_014928</name>
</gene>
<comment type="caution">
    <text evidence="2">The sequence shown here is derived from an EMBL/GenBank/DDBJ whole genome shotgun (WGS) entry which is preliminary data.</text>
</comment>
<sequence>MASSVPGYSPSFKRPPETLRLRRKRARSLGAELAPGGRPEPAPRRAALAAGLPLRPYPAAGRGGGPGAPGRNPFARLDNRPRAAAEPPDGPPQAPGPVSGGLRARAAWARAGASPGVRGAREGPGAALGQQPWGRR</sequence>
<evidence type="ECO:0000313" key="2">
    <source>
        <dbReference type="EMBL" id="KAK1344361.1"/>
    </source>
</evidence>
<dbReference type="Proteomes" id="UP001177744">
    <property type="component" value="Unassembled WGS sequence"/>
</dbReference>
<keyword evidence="3" id="KW-1185">Reference proteome</keyword>
<accession>A0AA40I8A0</accession>
<organism evidence="2 3">
    <name type="scientific">Cnephaeus nilssonii</name>
    <name type="common">Northern bat</name>
    <name type="synonym">Eptesicus nilssonii</name>
    <dbReference type="NCBI Taxonomy" id="3371016"/>
    <lineage>
        <taxon>Eukaryota</taxon>
        <taxon>Metazoa</taxon>
        <taxon>Chordata</taxon>
        <taxon>Craniata</taxon>
        <taxon>Vertebrata</taxon>
        <taxon>Euteleostomi</taxon>
        <taxon>Mammalia</taxon>
        <taxon>Eutheria</taxon>
        <taxon>Laurasiatheria</taxon>
        <taxon>Chiroptera</taxon>
        <taxon>Yangochiroptera</taxon>
        <taxon>Vespertilionidae</taxon>
        <taxon>Cnephaeus</taxon>
    </lineage>
</organism>
<proteinExistence type="predicted"/>
<feature type="compositionally biased region" description="Low complexity" evidence="1">
    <location>
        <begin position="96"/>
        <end position="113"/>
    </location>
</feature>
<name>A0AA40I8A0_CNENI</name>
<feature type="compositionally biased region" description="Low complexity" evidence="1">
    <location>
        <begin position="30"/>
        <end position="60"/>
    </location>
</feature>
<dbReference type="AlphaFoldDB" id="A0AA40I8A0"/>